<name>A0A2I1PBK0_9MICO</name>
<dbReference type="EMBL" id="PKIZ01000007">
    <property type="protein sequence ID" value="PKZ41992.1"/>
    <property type="molecule type" value="Genomic_DNA"/>
</dbReference>
<gene>
    <name evidence="2" type="ORF">CYJ76_04920</name>
</gene>
<accession>A0A2I1PBK0</accession>
<dbReference type="RefSeq" id="WP_101849419.1">
    <property type="nucleotide sequence ID" value="NZ_PKIZ01000007.1"/>
</dbReference>
<evidence type="ECO:0000259" key="1">
    <source>
        <dbReference type="Pfam" id="PF13649"/>
    </source>
</evidence>
<dbReference type="Proteomes" id="UP000234206">
    <property type="component" value="Unassembled WGS sequence"/>
</dbReference>
<dbReference type="Gene3D" id="3.40.50.150">
    <property type="entry name" value="Vaccinia Virus protein VP39"/>
    <property type="match status" value="1"/>
</dbReference>
<evidence type="ECO:0000313" key="3">
    <source>
        <dbReference type="Proteomes" id="UP000234206"/>
    </source>
</evidence>
<dbReference type="InterPro" id="IPR041698">
    <property type="entry name" value="Methyltransf_25"/>
</dbReference>
<evidence type="ECO:0000313" key="2">
    <source>
        <dbReference type="EMBL" id="PKZ41992.1"/>
    </source>
</evidence>
<dbReference type="AlphaFoldDB" id="A0A2I1PBK0"/>
<dbReference type="SUPFAM" id="SSF53335">
    <property type="entry name" value="S-adenosyl-L-methionine-dependent methyltransferases"/>
    <property type="match status" value="1"/>
</dbReference>
<reference evidence="2 3" key="1">
    <citation type="submission" date="2017-12" db="EMBL/GenBank/DDBJ databases">
        <title>Phylogenetic diversity of female urinary microbiome.</title>
        <authorList>
            <person name="Thomas-White K."/>
            <person name="Wolfe A.J."/>
        </authorList>
    </citation>
    <scope>NUCLEOTIDE SEQUENCE [LARGE SCALE GENOMIC DNA]</scope>
    <source>
        <strain evidence="2 3">UMB1298</strain>
    </source>
</reference>
<feature type="domain" description="Methyltransferase" evidence="1">
    <location>
        <begin position="47"/>
        <end position="127"/>
    </location>
</feature>
<dbReference type="GO" id="GO:0032259">
    <property type="term" value="P:methylation"/>
    <property type="evidence" value="ECO:0007669"/>
    <property type="project" value="UniProtKB-KW"/>
</dbReference>
<dbReference type="GO" id="GO:0008168">
    <property type="term" value="F:methyltransferase activity"/>
    <property type="evidence" value="ECO:0007669"/>
    <property type="project" value="UniProtKB-KW"/>
</dbReference>
<keyword evidence="2" id="KW-0808">Transferase</keyword>
<dbReference type="InterPro" id="IPR029063">
    <property type="entry name" value="SAM-dependent_MTases_sf"/>
</dbReference>
<protein>
    <submittedName>
        <fullName evidence="2">SAM-dependent methyltransferase</fullName>
    </submittedName>
</protein>
<dbReference type="OrthoDB" id="116799at2"/>
<proteinExistence type="predicted"/>
<keyword evidence="3" id="KW-1185">Reference proteome</keyword>
<sequence length="207" mass="22407">MNRGPDVDAWYAGQDDPFGVGTRWYERRKRTVALAALTRERYARAWDAASGTGHLAADLLDRCDEVVASDAAARAVELSTAALARAGYRARATRCVLPDRPVAAVGCDLVVLSEVLYYLDDATRGALPAVLEAAVHGVPRAEVLAVTWRHHPGDAHLSGTAAQAELDTGLRTAGWRHRVGHREEDFVLDSWTRTASSPTAHDAPEET</sequence>
<organism evidence="2 3">
    <name type="scientific">Kytococcus schroeteri</name>
    <dbReference type="NCBI Taxonomy" id="138300"/>
    <lineage>
        <taxon>Bacteria</taxon>
        <taxon>Bacillati</taxon>
        <taxon>Actinomycetota</taxon>
        <taxon>Actinomycetes</taxon>
        <taxon>Micrococcales</taxon>
        <taxon>Kytococcaceae</taxon>
        <taxon>Kytococcus</taxon>
    </lineage>
</organism>
<dbReference type="Pfam" id="PF13649">
    <property type="entry name" value="Methyltransf_25"/>
    <property type="match status" value="1"/>
</dbReference>
<comment type="caution">
    <text evidence="2">The sequence shown here is derived from an EMBL/GenBank/DDBJ whole genome shotgun (WGS) entry which is preliminary data.</text>
</comment>
<keyword evidence="2" id="KW-0489">Methyltransferase</keyword>